<evidence type="ECO:0000313" key="2">
    <source>
        <dbReference type="EMBL" id="MCI3240240.1"/>
    </source>
</evidence>
<dbReference type="Proteomes" id="UP001165270">
    <property type="component" value="Unassembled WGS sequence"/>
</dbReference>
<keyword evidence="1" id="KW-0175">Coiled coil</keyword>
<dbReference type="EMBL" id="JALDAX010000003">
    <property type="protein sequence ID" value="MCI3240240.1"/>
    <property type="molecule type" value="Genomic_DNA"/>
</dbReference>
<sequence length="242" mass="26553">MISKLAMTAKKTIEAAWLNGPAYDLATQAAEALESSQQLQSPETAAELERLRAELAQRSQDLADVHADREALRARVTKLEARYLPKLCRCGHSKLVHTVPKPHSCFVGNIRGKEPCGCPGYRQLPFAEAERLVNERHTVRSADGITRQIAPTQALRAEEVSDLLTVAPAWHADAAYIPGSKTIELELTASKKQWRAWQEALKVDLGRTTNRGGCVTSHATWRGTHVVILCAFADTPPMGVAE</sequence>
<proteinExistence type="predicted"/>
<keyword evidence="3" id="KW-1185">Reference proteome</keyword>
<protein>
    <submittedName>
        <fullName evidence="2">Uncharacterized protein</fullName>
    </submittedName>
</protein>
<reference evidence="2" key="1">
    <citation type="submission" date="2022-03" db="EMBL/GenBank/DDBJ databases">
        <title>Streptomyces 7R015 and 7R016 isolated from Barleria lupulina in Thailand.</title>
        <authorList>
            <person name="Kanchanasin P."/>
            <person name="Phongsopitanun W."/>
            <person name="Tanasupawat S."/>
        </authorList>
    </citation>
    <scope>NUCLEOTIDE SEQUENCE</scope>
    <source>
        <strain evidence="2">7R016</strain>
    </source>
</reference>
<evidence type="ECO:0000313" key="3">
    <source>
        <dbReference type="Proteomes" id="UP001165270"/>
    </source>
</evidence>
<comment type="caution">
    <text evidence="2">The sequence shown here is derived from an EMBL/GenBank/DDBJ whole genome shotgun (WGS) entry which is preliminary data.</text>
</comment>
<feature type="coiled-coil region" evidence="1">
    <location>
        <begin position="45"/>
        <end position="82"/>
    </location>
</feature>
<name>A0ABS9XDS4_9ACTN</name>
<accession>A0ABS9XDS4</accession>
<evidence type="ECO:0000256" key="1">
    <source>
        <dbReference type="SAM" id="Coils"/>
    </source>
</evidence>
<gene>
    <name evidence="2" type="ORF">MQN93_10950</name>
</gene>
<dbReference type="RefSeq" id="WP_242709309.1">
    <property type="nucleotide sequence ID" value="NZ_JALDAX010000003.1"/>
</dbReference>
<organism evidence="2 3">
    <name type="scientific">Streptomyces spinosisporus</name>
    <dbReference type="NCBI Taxonomy" id="2927582"/>
    <lineage>
        <taxon>Bacteria</taxon>
        <taxon>Bacillati</taxon>
        <taxon>Actinomycetota</taxon>
        <taxon>Actinomycetes</taxon>
        <taxon>Kitasatosporales</taxon>
        <taxon>Streptomycetaceae</taxon>
        <taxon>Streptomyces</taxon>
    </lineage>
</organism>